<dbReference type="STRING" id="1313296.SAMN05661091_5243"/>
<evidence type="ECO:0000313" key="10">
    <source>
        <dbReference type="EMBL" id="SMF90797.1"/>
    </source>
</evidence>
<keyword evidence="5" id="KW-0560">Oxidoreductase</keyword>
<evidence type="ECO:0000256" key="5">
    <source>
        <dbReference type="ARBA" id="ARBA00023002"/>
    </source>
</evidence>
<evidence type="ECO:0000256" key="1">
    <source>
        <dbReference type="ARBA" id="ARBA00022490"/>
    </source>
</evidence>
<dbReference type="Pfam" id="PF13685">
    <property type="entry name" value="Fe-ADH_2"/>
    <property type="match status" value="1"/>
</dbReference>
<keyword evidence="1" id="KW-0963">Cytoplasm</keyword>
<evidence type="ECO:0000256" key="4">
    <source>
        <dbReference type="ARBA" id="ARBA00022857"/>
    </source>
</evidence>
<keyword evidence="8" id="KW-0594">Phospholipid biosynthesis</keyword>
<dbReference type="Proteomes" id="UP000192940">
    <property type="component" value="Chromosome I"/>
</dbReference>
<evidence type="ECO:0000256" key="8">
    <source>
        <dbReference type="ARBA" id="ARBA00023209"/>
    </source>
</evidence>
<dbReference type="GO" id="GO:0016614">
    <property type="term" value="F:oxidoreductase activity, acting on CH-OH group of donors"/>
    <property type="evidence" value="ECO:0007669"/>
    <property type="project" value="InterPro"/>
</dbReference>
<dbReference type="AlphaFoldDB" id="A0A1X7HRW7"/>
<evidence type="ECO:0000256" key="9">
    <source>
        <dbReference type="ARBA" id="ARBA00023264"/>
    </source>
</evidence>
<accession>A0A1X7HRW7</accession>
<evidence type="ECO:0000256" key="3">
    <source>
        <dbReference type="ARBA" id="ARBA00022723"/>
    </source>
</evidence>
<dbReference type="SUPFAM" id="SSF56796">
    <property type="entry name" value="Dehydroquinate synthase-like"/>
    <property type="match status" value="1"/>
</dbReference>
<organism evidence="10 11">
    <name type="scientific">Paenibacillus uliginis N3/975</name>
    <dbReference type="NCBI Taxonomy" id="1313296"/>
    <lineage>
        <taxon>Bacteria</taxon>
        <taxon>Bacillati</taxon>
        <taxon>Bacillota</taxon>
        <taxon>Bacilli</taxon>
        <taxon>Bacillales</taxon>
        <taxon>Paenibacillaceae</taxon>
        <taxon>Paenibacillus</taxon>
    </lineage>
</organism>
<keyword evidence="7" id="KW-0443">Lipid metabolism</keyword>
<dbReference type="PANTHER" id="PTHR43616:SF5">
    <property type="entry name" value="GLYCEROL DEHYDROGENASE 1"/>
    <property type="match status" value="1"/>
</dbReference>
<evidence type="ECO:0000256" key="2">
    <source>
        <dbReference type="ARBA" id="ARBA00022516"/>
    </source>
</evidence>
<dbReference type="InterPro" id="IPR032837">
    <property type="entry name" value="G1PDH"/>
</dbReference>
<evidence type="ECO:0000313" key="11">
    <source>
        <dbReference type="Proteomes" id="UP000192940"/>
    </source>
</evidence>
<proteinExistence type="predicted"/>
<keyword evidence="9" id="KW-1208">Phospholipid metabolism</keyword>
<dbReference type="CDD" id="cd08175">
    <property type="entry name" value="G1PDH"/>
    <property type="match status" value="1"/>
</dbReference>
<dbReference type="GO" id="GO:0046872">
    <property type="term" value="F:metal ion binding"/>
    <property type="evidence" value="ECO:0007669"/>
    <property type="project" value="UniProtKB-KW"/>
</dbReference>
<evidence type="ECO:0000256" key="6">
    <source>
        <dbReference type="ARBA" id="ARBA00023027"/>
    </source>
</evidence>
<name>A0A1X7HRW7_9BACL</name>
<gene>
    <name evidence="10" type="ORF">SAMN05661091_5243</name>
</gene>
<keyword evidence="6" id="KW-0520">NAD</keyword>
<reference evidence="10 11" key="1">
    <citation type="submission" date="2017-04" db="EMBL/GenBank/DDBJ databases">
        <authorList>
            <person name="Afonso C.L."/>
            <person name="Miller P.J."/>
            <person name="Scott M.A."/>
            <person name="Spackman E."/>
            <person name="Goraichik I."/>
            <person name="Dimitrov K.M."/>
            <person name="Suarez D.L."/>
            <person name="Swayne D.E."/>
        </authorList>
    </citation>
    <scope>NUCLEOTIDE SEQUENCE [LARGE SCALE GENOMIC DNA]</scope>
    <source>
        <strain evidence="10 11">N3/975</strain>
    </source>
</reference>
<protein>
    <submittedName>
        <fullName evidence="10">Glycerol-1-phosphate dehydrogenase [NAD(P)+]</fullName>
    </submittedName>
</protein>
<dbReference type="Gene3D" id="3.40.50.1970">
    <property type="match status" value="1"/>
</dbReference>
<dbReference type="Gene3D" id="1.20.1090.10">
    <property type="entry name" value="Dehydroquinate synthase-like - alpha domain"/>
    <property type="match status" value="1"/>
</dbReference>
<sequence length="416" mass="45541">MTDILKRIRQQTLDLGEEQSRLEGVDVIRIEPGAIKEIPEYLGQKGFIRAVVVVDSNTYKCAGRTLEPLLQGSGIAVHMTTLRPDAKGDVLADEASLIQAILDIQQFDAEVVLAVGGGTIHDISRYAAYTTAIPFVAVPTAPSVDGFNSKGASIIARGEKVTIPAIGPSAMFADTDILTRAPARLVAAGFGDMLGKYTSLFDWRFSSMIAGEPYMERSVEITRSALQKCVDHISSIAERSEAGVTILMEALVESGLAMLLFAQSHPASGSEHHLSHYWEMEYIRLGKKQLLHGAKVGAACIEISKLYHRIAKEGPDKWSYEAAFGSGDKGGAASIYVHWNAIAKEIALIPDEETLRGLLRTVGGTVLPIELGINYDLLDRSLREAPRVRANRYTLLRAYNERQQEHGWNPQRNSNR</sequence>
<dbReference type="PANTHER" id="PTHR43616">
    <property type="entry name" value="GLYCEROL DEHYDROGENASE"/>
    <property type="match status" value="1"/>
</dbReference>
<keyword evidence="2" id="KW-0444">Lipid biosynthesis</keyword>
<evidence type="ECO:0000256" key="7">
    <source>
        <dbReference type="ARBA" id="ARBA00023098"/>
    </source>
</evidence>
<keyword evidence="3" id="KW-0479">Metal-binding</keyword>
<dbReference type="EMBL" id="LT840184">
    <property type="protein sequence ID" value="SMF90797.1"/>
    <property type="molecule type" value="Genomic_DNA"/>
</dbReference>
<keyword evidence="11" id="KW-1185">Reference proteome</keyword>
<dbReference type="GO" id="GO:0008654">
    <property type="term" value="P:phospholipid biosynthetic process"/>
    <property type="evidence" value="ECO:0007669"/>
    <property type="project" value="UniProtKB-KW"/>
</dbReference>
<keyword evidence="4" id="KW-0521">NADP</keyword>
<dbReference type="InterPro" id="IPR016205">
    <property type="entry name" value="Glycerol_DH"/>
</dbReference>